<dbReference type="RefSeq" id="WP_413781719.1">
    <property type="nucleotide sequence ID" value="NZ_JAUOZS010000001.1"/>
</dbReference>
<keyword evidence="2" id="KW-1185">Reference proteome</keyword>
<gene>
    <name evidence="1" type="ORF">Q4T40_18650</name>
</gene>
<dbReference type="Proteomes" id="UP001254848">
    <property type="component" value="Unassembled WGS sequence"/>
</dbReference>
<sequence>MGRAKKTPRRRQIIKARRISRQHYQAEKLARIRATVDHIRAAEAAGVIVKTGPREYAYNPDKLPRAGWGPALAVMAAAGDDELLIGDLEEDGDGE</sequence>
<protein>
    <submittedName>
        <fullName evidence="1">Uncharacterized protein</fullName>
    </submittedName>
</protein>
<comment type="caution">
    <text evidence="1">The sequence shown here is derived from an EMBL/GenBank/DDBJ whole genome shotgun (WGS) entry which is preliminary data.</text>
</comment>
<name>A0ABU3P2K8_9FIRM</name>
<dbReference type="EMBL" id="JAUOZS010000001">
    <property type="protein sequence ID" value="MDT8903260.1"/>
    <property type="molecule type" value="Genomic_DNA"/>
</dbReference>
<reference evidence="1 2" key="1">
    <citation type="submission" date="2023-07" db="EMBL/GenBank/DDBJ databases">
        <title>The novel representative of Negativicutes class, Anaeroselena agilis gen. nov. sp. nov.</title>
        <authorList>
            <person name="Prokofeva M.I."/>
            <person name="Elcheninov A.G."/>
            <person name="Klyukina A."/>
            <person name="Kublanov I.V."/>
            <person name="Frolov E.N."/>
            <person name="Podosokorskaya O.A."/>
        </authorList>
    </citation>
    <scope>NUCLEOTIDE SEQUENCE [LARGE SCALE GENOMIC DNA]</scope>
    <source>
        <strain evidence="1 2">4137-cl</strain>
    </source>
</reference>
<accession>A0ABU3P2K8</accession>
<proteinExistence type="predicted"/>
<evidence type="ECO:0000313" key="2">
    <source>
        <dbReference type="Proteomes" id="UP001254848"/>
    </source>
</evidence>
<evidence type="ECO:0000313" key="1">
    <source>
        <dbReference type="EMBL" id="MDT8903260.1"/>
    </source>
</evidence>
<organism evidence="1 2">
    <name type="scientific">Anaeroselena agilis</name>
    <dbReference type="NCBI Taxonomy" id="3063788"/>
    <lineage>
        <taxon>Bacteria</taxon>
        <taxon>Bacillati</taxon>
        <taxon>Bacillota</taxon>
        <taxon>Negativicutes</taxon>
        <taxon>Acetonemataceae</taxon>
        <taxon>Anaeroselena</taxon>
    </lineage>
</organism>